<name>A0ABV4UB41_9RHOO</name>
<keyword evidence="1" id="KW-0472">Membrane</keyword>
<organism evidence="2 3">
    <name type="scientific">Dentiradicibacter hellwigii</name>
    <dbReference type="NCBI Taxonomy" id="3149053"/>
    <lineage>
        <taxon>Bacteria</taxon>
        <taxon>Pseudomonadati</taxon>
        <taxon>Pseudomonadota</taxon>
        <taxon>Betaproteobacteria</taxon>
        <taxon>Rhodocyclales</taxon>
        <taxon>Rhodocyclaceae</taxon>
        <taxon>Dentiradicibacter</taxon>
    </lineage>
</organism>
<dbReference type="RefSeq" id="WP_418890101.1">
    <property type="nucleotide sequence ID" value="NZ_JBEUWX010000001.1"/>
</dbReference>
<protein>
    <submittedName>
        <fullName evidence="2">Uncharacterized protein</fullName>
    </submittedName>
</protein>
<comment type="caution">
    <text evidence="2">The sequence shown here is derived from an EMBL/GenBank/DDBJ whole genome shotgun (WGS) entry which is preliminary data.</text>
</comment>
<evidence type="ECO:0000256" key="1">
    <source>
        <dbReference type="SAM" id="Phobius"/>
    </source>
</evidence>
<evidence type="ECO:0000313" key="2">
    <source>
        <dbReference type="EMBL" id="MFA9948936.1"/>
    </source>
</evidence>
<dbReference type="Proteomes" id="UP001574673">
    <property type="component" value="Unassembled WGS sequence"/>
</dbReference>
<keyword evidence="1" id="KW-1133">Transmembrane helix</keyword>
<keyword evidence="3" id="KW-1185">Reference proteome</keyword>
<evidence type="ECO:0000313" key="3">
    <source>
        <dbReference type="Proteomes" id="UP001574673"/>
    </source>
</evidence>
<reference evidence="3" key="1">
    <citation type="submission" date="2024-06" db="EMBL/GenBank/DDBJ databases">
        <title>Radixoralia hellwigii gen. nov., sp nov., isolated from a root canal in the human oral cavity.</title>
        <authorList>
            <person name="Bartsch S."/>
            <person name="Wittmer A."/>
            <person name="Schulz A.-K."/>
            <person name="Neumann-Schaal M."/>
            <person name="Wolf J."/>
            <person name="Gronow S."/>
            <person name="Tennert C."/>
            <person name="Haecker G."/>
            <person name="Cieplik F."/>
            <person name="Al-Ahmad A."/>
        </authorList>
    </citation>
    <scope>NUCLEOTIDE SEQUENCE [LARGE SCALE GENOMIC DNA]</scope>
    <source>
        <strain evidence="3">Wk13</strain>
    </source>
</reference>
<gene>
    <name evidence="2" type="ORF">ABCS64_01110</name>
</gene>
<feature type="transmembrane region" description="Helical" evidence="1">
    <location>
        <begin position="6"/>
        <end position="32"/>
    </location>
</feature>
<sequence length="61" mass="6966">MMLLKARAWFLIGFFSEPLSLLTGIAAIYWLLPPVWLKIFRAMTKTFRLQKPVIVQVDAGG</sequence>
<dbReference type="EMBL" id="JBEUWX010000001">
    <property type="protein sequence ID" value="MFA9948936.1"/>
    <property type="molecule type" value="Genomic_DNA"/>
</dbReference>
<proteinExistence type="predicted"/>
<accession>A0ABV4UB41</accession>
<keyword evidence="1" id="KW-0812">Transmembrane</keyword>